<dbReference type="CDD" id="cd01080">
    <property type="entry name" value="NAD_bind_m-THF_DH_Cyclohyd"/>
    <property type="match status" value="1"/>
</dbReference>
<evidence type="ECO:0000256" key="3">
    <source>
        <dbReference type="ARBA" id="ARBA00022563"/>
    </source>
</evidence>
<dbReference type="EC" id="1.5.1.5" evidence="12"/>
<evidence type="ECO:0000256" key="1">
    <source>
        <dbReference type="ARBA" id="ARBA00004777"/>
    </source>
</evidence>
<dbReference type="PANTHER" id="PTHR48099">
    <property type="entry name" value="C-1-TETRAHYDROFOLATE SYNTHASE, CYTOPLASMIC-RELATED"/>
    <property type="match status" value="1"/>
</dbReference>
<dbReference type="AlphaFoldDB" id="A0A934NH50"/>
<dbReference type="Pfam" id="PF02882">
    <property type="entry name" value="THF_DHG_CYH_C"/>
    <property type="match status" value="1"/>
</dbReference>
<dbReference type="Pfam" id="PF00763">
    <property type="entry name" value="THF_DHG_CYH"/>
    <property type="match status" value="1"/>
</dbReference>
<dbReference type="Proteomes" id="UP000614410">
    <property type="component" value="Unassembled WGS sequence"/>
</dbReference>
<keyword evidence="6 12" id="KW-0378">Hydrolase</keyword>
<dbReference type="FunFam" id="3.40.50.10860:FF:000005">
    <property type="entry name" value="C-1-tetrahydrofolate synthase, cytoplasmic, putative"/>
    <property type="match status" value="1"/>
</dbReference>
<accession>A0A934NH50</accession>
<dbReference type="EMBL" id="JAEKNN010000055">
    <property type="protein sequence ID" value="MBJ7610101.1"/>
    <property type="molecule type" value="Genomic_DNA"/>
</dbReference>
<dbReference type="InterPro" id="IPR020867">
    <property type="entry name" value="THF_DH/CycHdrlase_CS"/>
</dbReference>
<dbReference type="PROSITE" id="PS00766">
    <property type="entry name" value="THF_DHG_CYH_1"/>
    <property type="match status" value="1"/>
</dbReference>
<dbReference type="InterPro" id="IPR046346">
    <property type="entry name" value="Aminoacid_DH-like_N_sf"/>
</dbReference>
<evidence type="ECO:0000256" key="10">
    <source>
        <dbReference type="ARBA" id="ARBA00023167"/>
    </source>
</evidence>
<evidence type="ECO:0000259" key="14">
    <source>
        <dbReference type="Pfam" id="PF02882"/>
    </source>
</evidence>
<comment type="similarity">
    <text evidence="12">Belongs to the tetrahydrofolate dehydrogenase/cyclohydrolase family.</text>
</comment>
<dbReference type="InterPro" id="IPR020630">
    <property type="entry name" value="THF_DH/CycHdrlase_cat_dom"/>
</dbReference>
<comment type="catalytic activity">
    <reaction evidence="12">
        <text>(6R)-5,10-methenyltetrahydrofolate + H2O = (6R)-10-formyltetrahydrofolate + H(+)</text>
        <dbReference type="Rhea" id="RHEA:23700"/>
        <dbReference type="ChEBI" id="CHEBI:15377"/>
        <dbReference type="ChEBI" id="CHEBI:15378"/>
        <dbReference type="ChEBI" id="CHEBI:57455"/>
        <dbReference type="ChEBI" id="CHEBI:195366"/>
        <dbReference type="EC" id="3.5.4.9"/>
    </reaction>
</comment>
<comment type="subunit">
    <text evidence="2 12">Homodimer.</text>
</comment>
<evidence type="ECO:0000313" key="15">
    <source>
        <dbReference type="EMBL" id="MBJ7610101.1"/>
    </source>
</evidence>
<dbReference type="InterPro" id="IPR036291">
    <property type="entry name" value="NAD(P)-bd_dom_sf"/>
</dbReference>
<comment type="function">
    <text evidence="12">Catalyzes the oxidation of 5,10-methylenetetrahydrofolate to 5,10-methenyltetrahydrofolate and then the hydrolysis of 5,10-methenyltetrahydrofolate to 10-formyltetrahydrofolate.</text>
</comment>
<dbReference type="GO" id="GO:0004477">
    <property type="term" value="F:methenyltetrahydrofolate cyclohydrolase activity"/>
    <property type="evidence" value="ECO:0007669"/>
    <property type="project" value="UniProtKB-UniRule"/>
</dbReference>
<dbReference type="FunFam" id="3.40.50.720:FF:000094">
    <property type="entry name" value="Bifunctional protein FolD"/>
    <property type="match status" value="1"/>
</dbReference>
<dbReference type="InterPro" id="IPR020631">
    <property type="entry name" value="THF_DH/CycHdrlase_NAD-bd_dom"/>
</dbReference>
<dbReference type="PROSITE" id="PS00767">
    <property type="entry name" value="THF_DHG_CYH_2"/>
    <property type="match status" value="1"/>
</dbReference>
<evidence type="ECO:0000256" key="11">
    <source>
        <dbReference type="ARBA" id="ARBA00023268"/>
    </source>
</evidence>
<evidence type="ECO:0000256" key="8">
    <source>
        <dbReference type="ARBA" id="ARBA00023002"/>
    </source>
</evidence>
<feature type="binding site" evidence="12">
    <location>
        <position position="232"/>
    </location>
    <ligand>
        <name>NADP(+)</name>
        <dbReference type="ChEBI" id="CHEBI:58349"/>
    </ligand>
</feature>
<dbReference type="InterPro" id="IPR000672">
    <property type="entry name" value="THF_DH/CycHdrlase"/>
</dbReference>
<evidence type="ECO:0000256" key="12">
    <source>
        <dbReference type="HAMAP-Rule" id="MF_01576"/>
    </source>
</evidence>
<dbReference type="PANTHER" id="PTHR48099:SF5">
    <property type="entry name" value="C-1-TETRAHYDROFOLATE SYNTHASE, CYTOPLASMIC"/>
    <property type="match status" value="1"/>
</dbReference>
<evidence type="ECO:0000256" key="2">
    <source>
        <dbReference type="ARBA" id="ARBA00011738"/>
    </source>
</evidence>
<keyword evidence="3 12" id="KW-0554">One-carbon metabolism</keyword>
<comment type="caution">
    <text evidence="15">The sequence shown here is derived from an EMBL/GenBank/DDBJ whole genome shotgun (WGS) entry which is preliminary data.</text>
</comment>
<dbReference type="GO" id="GO:0006164">
    <property type="term" value="P:purine nucleotide biosynthetic process"/>
    <property type="evidence" value="ECO:0007669"/>
    <property type="project" value="UniProtKB-KW"/>
</dbReference>
<dbReference type="Gene3D" id="3.40.50.720">
    <property type="entry name" value="NAD(P)-binding Rossmann-like Domain"/>
    <property type="match status" value="1"/>
</dbReference>
<sequence length="291" mass="29897">MSATIIDGKVMAAAVRDEVAARVSELTAAGIKPGLGAVLCGDNPGSATYVRSKGRLAQELGIHFDLRTPAADSSTADILGLVRDLNEDDSIDGILVQLPLPAQIDTDLVLDATRPDKDADGLHPFNFGRLAQGAPSPVVPCTPSGCMELLRRHHVPLRGARAVVVGRSALVGRPMAMLLLNADCTVTICHSRTSDLAGVCAEADILVAAIGRPGMITAAHVKPGACVIDVGINRVDGALRGDVDRASVEPVAGWLTPVPGGVGPMTVAMLMHNTVALCAARRGSGVPAGSH</sequence>
<dbReference type="GO" id="GO:0005829">
    <property type="term" value="C:cytosol"/>
    <property type="evidence" value="ECO:0007669"/>
    <property type="project" value="TreeGrafter"/>
</dbReference>
<keyword evidence="5 12" id="KW-0658">Purine biosynthesis</keyword>
<dbReference type="EC" id="3.5.4.9" evidence="12"/>
<dbReference type="PRINTS" id="PR00085">
    <property type="entry name" value="THFDHDRGNASE"/>
</dbReference>
<keyword evidence="10 12" id="KW-0486">Methionine biosynthesis</keyword>
<dbReference type="SUPFAM" id="SSF51735">
    <property type="entry name" value="NAD(P)-binding Rossmann-fold domains"/>
    <property type="match status" value="1"/>
</dbReference>
<dbReference type="GO" id="GO:0035999">
    <property type="term" value="P:tetrahydrofolate interconversion"/>
    <property type="evidence" value="ECO:0007669"/>
    <property type="project" value="UniProtKB-UniRule"/>
</dbReference>
<keyword evidence="11 12" id="KW-0511">Multifunctional enzyme</keyword>
<dbReference type="GO" id="GO:0009086">
    <property type="term" value="P:methionine biosynthetic process"/>
    <property type="evidence" value="ECO:0007669"/>
    <property type="project" value="UniProtKB-KW"/>
</dbReference>
<name>A0A934NH50_9BACT</name>
<dbReference type="Gene3D" id="3.40.50.10860">
    <property type="entry name" value="Leucine Dehydrogenase, chain A, domain 1"/>
    <property type="match status" value="1"/>
</dbReference>
<organism evidence="15 16">
    <name type="scientific">Candidatus Amunia macphersoniae</name>
    <dbReference type="NCBI Taxonomy" id="3127014"/>
    <lineage>
        <taxon>Bacteria</taxon>
        <taxon>Bacillati</taxon>
        <taxon>Candidatus Dormiibacterota</taxon>
        <taxon>Candidatus Dormibacteria</taxon>
        <taxon>Candidatus Aeolococcales</taxon>
        <taxon>Candidatus Aeolococcaceae</taxon>
        <taxon>Candidatus Amunia</taxon>
    </lineage>
</organism>
<reference evidence="15 16" key="1">
    <citation type="submission" date="2020-10" db="EMBL/GenBank/DDBJ databases">
        <title>Ca. Dormibacterota MAGs.</title>
        <authorList>
            <person name="Montgomery K."/>
        </authorList>
    </citation>
    <scope>NUCLEOTIDE SEQUENCE [LARGE SCALE GENOMIC DNA]</scope>
    <source>
        <strain evidence="15">Mitchell_Peninsula_5</strain>
    </source>
</reference>
<keyword evidence="7 12" id="KW-0521">NADP</keyword>
<keyword evidence="8 12" id="KW-0560">Oxidoreductase</keyword>
<evidence type="ECO:0000259" key="13">
    <source>
        <dbReference type="Pfam" id="PF00763"/>
    </source>
</evidence>
<evidence type="ECO:0000313" key="16">
    <source>
        <dbReference type="Proteomes" id="UP000614410"/>
    </source>
</evidence>
<feature type="domain" description="Tetrahydrofolate dehydrogenase/cyclohydrolase NAD(P)-binding" evidence="14">
    <location>
        <begin position="140"/>
        <end position="278"/>
    </location>
</feature>
<feature type="binding site" evidence="12">
    <location>
        <begin position="166"/>
        <end position="168"/>
    </location>
    <ligand>
        <name>NADP(+)</name>
        <dbReference type="ChEBI" id="CHEBI:58349"/>
    </ligand>
</feature>
<keyword evidence="4 12" id="KW-0028">Amino-acid biosynthesis</keyword>
<feature type="domain" description="Tetrahydrofolate dehydrogenase/cyclohydrolase catalytic" evidence="13">
    <location>
        <begin position="6"/>
        <end position="120"/>
    </location>
</feature>
<dbReference type="GO" id="GO:0004488">
    <property type="term" value="F:methylenetetrahydrofolate dehydrogenase (NADP+) activity"/>
    <property type="evidence" value="ECO:0007669"/>
    <property type="project" value="UniProtKB-UniRule"/>
</dbReference>
<gene>
    <name evidence="12" type="primary">folD</name>
    <name evidence="15" type="ORF">JF887_11825</name>
</gene>
<evidence type="ECO:0000256" key="6">
    <source>
        <dbReference type="ARBA" id="ARBA00022801"/>
    </source>
</evidence>
<dbReference type="SUPFAM" id="SSF53223">
    <property type="entry name" value="Aminoacid dehydrogenase-like, N-terminal domain"/>
    <property type="match status" value="1"/>
</dbReference>
<dbReference type="GO" id="GO:0000105">
    <property type="term" value="P:L-histidine biosynthetic process"/>
    <property type="evidence" value="ECO:0007669"/>
    <property type="project" value="UniProtKB-KW"/>
</dbReference>
<comment type="caution">
    <text evidence="12">Lacks conserved residue(s) required for the propagation of feature annotation.</text>
</comment>
<evidence type="ECO:0000256" key="7">
    <source>
        <dbReference type="ARBA" id="ARBA00022857"/>
    </source>
</evidence>
<comment type="catalytic activity">
    <reaction evidence="12">
        <text>(6R)-5,10-methylene-5,6,7,8-tetrahydrofolate + NADP(+) = (6R)-5,10-methenyltetrahydrofolate + NADPH</text>
        <dbReference type="Rhea" id="RHEA:22812"/>
        <dbReference type="ChEBI" id="CHEBI:15636"/>
        <dbReference type="ChEBI" id="CHEBI:57455"/>
        <dbReference type="ChEBI" id="CHEBI:57783"/>
        <dbReference type="ChEBI" id="CHEBI:58349"/>
        <dbReference type="EC" id="1.5.1.5"/>
    </reaction>
</comment>
<evidence type="ECO:0000256" key="4">
    <source>
        <dbReference type="ARBA" id="ARBA00022605"/>
    </source>
</evidence>
<evidence type="ECO:0000256" key="9">
    <source>
        <dbReference type="ARBA" id="ARBA00023102"/>
    </source>
</evidence>
<proteinExistence type="inferred from homology"/>
<keyword evidence="9 12" id="KW-0368">Histidine biosynthesis</keyword>
<dbReference type="HAMAP" id="MF_01576">
    <property type="entry name" value="THF_DHG_CYH"/>
    <property type="match status" value="1"/>
</dbReference>
<comment type="pathway">
    <text evidence="1 12">One-carbon metabolism; tetrahydrofolate interconversion.</text>
</comment>
<protein>
    <recommendedName>
        <fullName evidence="12">Bifunctional protein FolD</fullName>
    </recommendedName>
    <domain>
        <recommendedName>
            <fullName evidence="12">Methylenetetrahydrofolate dehydrogenase</fullName>
            <ecNumber evidence="12">1.5.1.5</ecNumber>
        </recommendedName>
    </domain>
    <domain>
        <recommendedName>
            <fullName evidence="12">Methenyltetrahydrofolate cyclohydrolase</fullName>
            <ecNumber evidence="12">3.5.4.9</ecNumber>
        </recommendedName>
    </domain>
</protein>
<evidence type="ECO:0000256" key="5">
    <source>
        <dbReference type="ARBA" id="ARBA00022755"/>
    </source>
</evidence>